<evidence type="ECO:0000313" key="3">
    <source>
        <dbReference type="EMBL" id="MDQ2101165.1"/>
    </source>
</evidence>
<protein>
    <submittedName>
        <fullName evidence="3">Rap1a/Tai family immunity protein</fullName>
    </submittedName>
</protein>
<evidence type="ECO:0000256" key="1">
    <source>
        <dbReference type="SAM" id="SignalP"/>
    </source>
</evidence>
<feature type="signal peptide" evidence="1">
    <location>
        <begin position="1"/>
        <end position="20"/>
    </location>
</feature>
<comment type="caution">
    <text evidence="3">The sequence shown here is derived from an EMBL/GenBank/DDBJ whole genome shotgun (WGS) entry which is preliminary data.</text>
</comment>
<dbReference type="RefSeq" id="WP_306703152.1">
    <property type="nucleotide sequence ID" value="NZ_JAUJFI010000001.1"/>
</dbReference>
<accession>A0ABU0WAF9</accession>
<keyword evidence="4" id="KW-1185">Reference proteome</keyword>
<gene>
    <name evidence="3" type="ORF">QSG27_00480</name>
</gene>
<feature type="chain" id="PRO_5046784988" evidence="1">
    <location>
        <begin position="21"/>
        <end position="141"/>
    </location>
</feature>
<dbReference type="InterPro" id="IPR041238">
    <property type="entry name" value="Rap1a"/>
</dbReference>
<organism evidence="3 4">
    <name type="scientific">Azospirillum isscasi</name>
    <dbReference type="NCBI Taxonomy" id="3053926"/>
    <lineage>
        <taxon>Bacteria</taxon>
        <taxon>Pseudomonadati</taxon>
        <taxon>Pseudomonadota</taxon>
        <taxon>Alphaproteobacteria</taxon>
        <taxon>Rhodospirillales</taxon>
        <taxon>Azospirillaceae</taxon>
        <taxon>Azospirillum</taxon>
    </lineage>
</organism>
<dbReference type="EMBL" id="JAUJFI010000001">
    <property type="protein sequence ID" value="MDQ2101165.1"/>
    <property type="molecule type" value="Genomic_DNA"/>
</dbReference>
<feature type="domain" description="Rap1a immunity protein" evidence="2">
    <location>
        <begin position="46"/>
        <end position="139"/>
    </location>
</feature>
<dbReference type="Pfam" id="PF18602">
    <property type="entry name" value="Rap1a"/>
    <property type="match status" value="1"/>
</dbReference>
<reference evidence="3 4" key="1">
    <citation type="submission" date="2023-06" db="EMBL/GenBank/DDBJ databases">
        <title>Azospirillum isscasensis sp.nov, a bacterium isolated from rhizosphere soil of rice.</title>
        <authorList>
            <person name="Wang H."/>
        </authorList>
    </citation>
    <scope>NUCLEOTIDE SEQUENCE [LARGE SCALE GENOMIC DNA]</scope>
    <source>
        <strain evidence="3 4">C340-1</strain>
    </source>
</reference>
<keyword evidence="1" id="KW-0732">Signal</keyword>
<evidence type="ECO:0000259" key="2">
    <source>
        <dbReference type="Pfam" id="PF18602"/>
    </source>
</evidence>
<dbReference type="Proteomes" id="UP001227317">
    <property type="component" value="Unassembled WGS sequence"/>
</dbReference>
<evidence type="ECO:0000313" key="4">
    <source>
        <dbReference type="Proteomes" id="UP001227317"/>
    </source>
</evidence>
<proteinExistence type="predicted"/>
<sequence length="141" mass="15008">MTMRLAAPFAALLAAGLASAAVTAAFAQTTGAPPDGPSQTVFQVRTTGDLVRLCEAVPNTTTGIAALHFCHGFAVGAYQYHQIVSAAENKRPLFCPPNPQPSRDEAIAGFIGWAQKNPSQMETPPVEGMFRYLAQRYPCRA</sequence>
<name>A0ABU0WAF9_9PROT</name>